<keyword evidence="2" id="KW-0808">Transferase</keyword>
<dbReference type="Gene3D" id="3.40.630.30">
    <property type="match status" value="1"/>
</dbReference>
<dbReference type="RefSeq" id="WP_306208494.1">
    <property type="nucleotide sequence ID" value="NZ_CP132353.1"/>
</dbReference>
<evidence type="ECO:0000313" key="2">
    <source>
        <dbReference type="EMBL" id="WLS78535.1"/>
    </source>
</evidence>
<evidence type="ECO:0000313" key="3">
    <source>
        <dbReference type="Proteomes" id="UP001228139"/>
    </source>
</evidence>
<dbReference type="Proteomes" id="UP001228139">
    <property type="component" value="Chromosome"/>
</dbReference>
<feature type="domain" description="N-acetyltransferase" evidence="1">
    <location>
        <begin position="1"/>
        <end position="168"/>
    </location>
</feature>
<evidence type="ECO:0000259" key="1">
    <source>
        <dbReference type="PROSITE" id="PS51186"/>
    </source>
</evidence>
<dbReference type="EMBL" id="CP132353">
    <property type="protein sequence ID" value="WLS78535.1"/>
    <property type="molecule type" value="Genomic_DNA"/>
</dbReference>
<gene>
    <name evidence="2" type="ORF">Q3V30_19115</name>
</gene>
<dbReference type="EC" id="2.-.-.-" evidence="2"/>
<protein>
    <submittedName>
        <fullName evidence="2">GNAT family protein</fullName>
        <ecNumber evidence="2">2.-.-.-</ecNumber>
    </submittedName>
</protein>
<name>A0AA50DII8_9GAMM</name>
<dbReference type="KEGG" id="epi:Q3V30_19115"/>
<dbReference type="InterPro" id="IPR016181">
    <property type="entry name" value="Acyl_CoA_acyltransferase"/>
</dbReference>
<keyword evidence="3" id="KW-1185">Reference proteome</keyword>
<reference evidence="2 3" key="1">
    <citation type="submission" date="2023-07" db="EMBL/GenBank/DDBJ databases">
        <title>Pathogenic bacteria of pear tree diseases.</title>
        <authorList>
            <person name="Zhang Z."/>
            <person name="He L."/>
            <person name="Huang R."/>
        </authorList>
    </citation>
    <scope>NUCLEOTIDE SEQUENCE [LARGE SCALE GENOMIC DNA]</scope>
    <source>
        <strain evidence="2 3">DE2</strain>
    </source>
</reference>
<proteinExistence type="predicted"/>
<dbReference type="AlphaFoldDB" id="A0AA50DII8"/>
<dbReference type="GO" id="GO:0016747">
    <property type="term" value="F:acyltransferase activity, transferring groups other than amino-acyl groups"/>
    <property type="evidence" value="ECO:0007669"/>
    <property type="project" value="InterPro"/>
</dbReference>
<dbReference type="InterPro" id="IPR000182">
    <property type="entry name" value="GNAT_dom"/>
</dbReference>
<dbReference type="SUPFAM" id="SSF55729">
    <property type="entry name" value="Acyl-CoA N-acyltransferases (Nat)"/>
    <property type="match status" value="1"/>
</dbReference>
<organism evidence="2 3">
    <name type="scientific">Erwinia pyri</name>
    <dbReference type="NCBI Taxonomy" id="3062598"/>
    <lineage>
        <taxon>Bacteria</taxon>
        <taxon>Pseudomonadati</taxon>
        <taxon>Pseudomonadota</taxon>
        <taxon>Gammaproteobacteria</taxon>
        <taxon>Enterobacterales</taxon>
        <taxon>Erwiniaceae</taxon>
        <taxon>Erwinia</taxon>
    </lineage>
</organism>
<accession>A0AA50DII8</accession>
<dbReference type="Pfam" id="PF00583">
    <property type="entry name" value="Acetyltransf_1"/>
    <property type="match status" value="1"/>
</dbReference>
<dbReference type="PROSITE" id="PS51186">
    <property type="entry name" value="GNAT"/>
    <property type="match status" value="1"/>
</dbReference>
<sequence length="188" mass="21241">MQLDFFQEQDKPLLRSWFASQREVTQWAGPGVEWPLSDAFLETLLDSASQKPARLLTFAARQEEDLAAVAQLGFDWDNHFACLCRVVVNPALRGQKLAERMGSMLVESAFLHLQPAVERIELHVYPFNKAAVRTYEKLGFVHEGVRRACVAVGDERWDCAFYGLLRTEYTGRGADLSAQEKVFSADSV</sequence>